<dbReference type="GO" id="GO:0008934">
    <property type="term" value="F:inositol monophosphate 1-phosphatase activity"/>
    <property type="evidence" value="ECO:0007669"/>
    <property type="project" value="TreeGrafter"/>
</dbReference>
<evidence type="ECO:0000256" key="1">
    <source>
        <dbReference type="ARBA" id="ARBA00009759"/>
    </source>
</evidence>
<evidence type="ECO:0000256" key="3">
    <source>
        <dbReference type="ARBA" id="ARBA00022801"/>
    </source>
</evidence>
<dbReference type="InterPro" id="IPR020583">
    <property type="entry name" value="Inositol_monoP_metal-BS"/>
</dbReference>
<dbReference type="Gene3D" id="3.40.190.80">
    <property type="match status" value="1"/>
</dbReference>
<dbReference type="Gene3D" id="3.30.540.10">
    <property type="entry name" value="Fructose-1,6-Bisphosphatase, subunit A, domain 1"/>
    <property type="match status" value="1"/>
</dbReference>
<feature type="binding site" evidence="5">
    <location>
        <position position="200"/>
    </location>
    <ligand>
        <name>Mg(2+)</name>
        <dbReference type="ChEBI" id="CHEBI:18420"/>
        <label>1</label>
        <note>catalytic</note>
    </ligand>
</feature>
<dbReference type="PANTHER" id="PTHR20854">
    <property type="entry name" value="INOSITOL MONOPHOSPHATASE"/>
    <property type="match status" value="1"/>
</dbReference>
<protein>
    <submittedName>
        <fullName evidence="6">3'(2'),5'-bisphosphate nucleotidase CysQ</fullName>
        <ecNumber evidence="6">3.1.3.7</ecNumber>
    </submittedName>
</protein>
<dbReference type="KEGG" id="aay:WYH_02370"/>
<dbReference type="EMBL" id="CP011452">
    <property type="protein sequence ID" value="AKH43402.1"/>
    <property type="molecule type" value="Genomic_DNA"/>
</dbReference>
<comment type="similarity">
    <text evidence="1">Belongs to the inositol monophosphatase superfamily.</text>
</comment>
<keyword evidence="3 6" id="KW-0378">Hydrolase</keyword>
<reference evidence="6" key="1">
    <citation type="submission" date="2015-05" db="EMBL/GenBank/DDBJ databases">
        <title>The complete genome of Altererythrobacter atlanticus strain 26DY36.</title>
        <authorList>
            <person name="Wu Y.-H."/>
            <person name="Cheng H."/>
            <person name="Wu X.-W."/>
        </authorList>
    </citation>
    <scope>NUCLEOTIDE SEQUENCE [LARGE SCALE GENOMIC DNA]</scope>
    <source>
        <strain evidence="6">26DY36</strain>
    </source>
</reference>
<sequence length="266" mass="28728">MIDFARLEEICREAGQMAMRRWPGAGHSLESWDKLPGNPVSVADLEVDSFLKRELGSLLPSAGWLSEETVDAPARLDRGLIWLVDPIDGTRDFIRGRTGWAVSVALISAGRPLIGLLVAPTRAETWRGISGQGAWLNDKPIGASTRRQLAGARVPADSLPREDQDLVLVEKPNSIALRVAMVANDSADLVATLRWGYEWDIAAAALIAREAGASVSDAFGRPLNYNKRDPRAFGLLACAPGIHRAAVDRLADRAARYSAGKNDGLT</sequence>
<dbReference type="Proteomes" id="UP000034392">
    <property type="component" value="Chromosome"/>
</dbReference>
<keyword evidence="7" id="KW-1185">Reference proteome</keyword>
<dbReference type="InterPro" id="IPR000760">
    <property type="entry name" value="Inositol_monophosphatase-like"/>
</dbReference>
<accession>A0A0F7KW37</accession>
<name>A0A0F7KW37_9SPHN</name>
<dbReference type="AlphaFoldDB" id="A0A0F7KW37"/>
<dbReference type="GO" id="GO:0008441">
    <property type="term" value="F:3'(2'),5'-bisphosphate nucleotidase activity"/>
    <property type="evidence" value="ECO:0007669"/>
    <property type="project" value="UniProtKB-EC"/>
</dbReference>
<evidence type="ECO:0000256" key="5">
    <source>
        <dbReference type="PIRSR" id="PIRSR600760-2"/>
    </source>
</evidence>
<dbReference type="PROSITE" id="PS00629">
    <property type="entry name" value="IMP_1"/>
    <property type="match status" value="1"/>
</dbReference>
<dbReference type="PATRIC" id="fig|1267766.3.peg.2398"/>
<feature type="binding site" evidence="5">
    <location>
        <position position="88"/>
    </location>
    <ligand>
        <name>Mg(2+)</name>
        <dbReference type="ChEBI" id="CHEBI:18420"/>
        <label>1</label>
        <note>catalytic</note>
    </ligand>
</feature>
<evidence type="ECO:0000256" key="4">
    <source>
        <dbReference type="ARBA" id="ARBA00022842"/>
    </source>
</evidence>
<dbReference type="CDD" id="cd01638">
    <property type="entry name" value="CysQ"/>
    <property type="match status" value="1"/>
</dbReference>
<dbReference type="STRING" id="1267766.WYH_02370"/>
<feature type="binding site" evidence="5">
    <location>
        <position position="67"/>
    </location>
    <ligand>
        <name>Mg(2+)</name>
        <dbReference type="ChEBI" id="CHEBI:18420"/>
        <label>1</label>
        <note>catalytic</note>
    </ligand>
</feature>
<gene>
    <name evidence="6" type="primary">cysQ_1</name>
    <name evidence="6" type="ORF">WYH_02370</name>
</gene>
<keyword evidence="4 5" id="KW-0460">Magnesium</keyword>
<dbReference type="Pfam" id="PF00459">
    <property type="entry name" value="Inositol_P"/>
    <property type="match status" value="1"/>
</dbReference>
<dbReference type="InterPro" id="IPR020550">
    <property type="entry name" value="Inositol_monophosphatase_CS"/>
</dbReference>
<feature type="binding site" evidence="5">
    <location>
        <position position="85"/>
    </location>
    <ligand>
        <name>Mg(2+)</name>
        <dbReference type="ChEBI" id="CHEBI:18420"/>
        <label>1</label>
        <note>catalytic</note>
    </ligand>
</feature>
<dbReference type="RefSeq" id="WP_046903969.1">
    <property type="nucleotide sequence ID" value="NZ_CP011452.2"/>
</dbReference>
<dbReference type="SUPFAM" id="SSF56655">
    <property type="entry name" value="Carbohydrate phosphatase"/>
    <property type="match status" value="1"/>
</dbReference>
<proteinExistence type="inferred from homology"/>
<organism evidence="6 7">
    <name type="scientific">Croceibacterium atlanticum</name>
    <dbReference type="NCBI Taxonomy" id="1267766"/>
    <lineage>
        <taxon>Bacteria</taxon>
        <taxon>Pseudomonadati</taxon>
        <taxon>Pseudomonadota</taxon>
        <taxon>Alphaproteobacteria</taxon>
        <taxon>Sphingomonadales</taxon>
        <taxon>Erythrobacteraceae</taxon>
        <taxon>Croceibacterium</taxon>
    </lineage>
</organism>
<dbReference type="GO" id="GO:0046872">
    <property type="term" value="F:metal ion binding"/>
    <property type="evidence" value="ECO:0007669"/>
    <property type="project" value="UniProtKB-KW"/>
</dbReference>
<dbReference type="PRINTS" id="PR00377">
    <property type="entry name" value="IMPHPHTASES"/>
</dbReference>
<dbReference type="PANTHER" id="PTHR20854:SF4">
    <property type="entry name" value="INOSITOL-1-MONOPHOSPHATASE-RELATED"/>
    <property type="match status" value="1"/>
</dbReference>
<evidence type="ECO:0000313" key="6">
    <source>
        <dbReference type="EMBL" id="AKH43402.1"/>
    </source>
</evidence>
<dbReference type="GO" id="GO:0006020">
    <property type="term" value="P:inositol metabolic process"/>
    <property type="evidence" value="ECO:0007669"/>
    <property type="project" value="TreeGrafter"/>
</dbReference>
<dbReference type="EC" id="3.1.3.7" evidence="6"/>
<dbReference type="GO" id="GO:0007165">
    <property type="term" value="P:signal transduction"/>
    <property type="evidence" value="ECO:0007669"/>
    <property type="project" value="TreeGrafter"/>
</dbReference>
<evidence type="ECO:0000256" key="2">
    <source>
        <dbReference type="ARBA" id="ARBA00022723"/>
    </source>
</evidence>
<dbReference type="OrthoDB" id="9785695at2"/>
<comment type="cofactor">
    <cofactor evidence="5">
        <name>Mg(2+)</name>
        <dbReference type="ChEBI" id="CHEBI:18420"/>
    </cofactor>
</comment>
<keyword evidence="2 5" id="KW-0479">Metal-binding</keyword>
<dbReference type="GO" id="GO:0046854">
    <property type="term" value="P:phosphatidylinositol phosphate biosynthetic process"/>
    <property type="evidence" value="ECO:0007669"/>
    <property type="project" value="InterPro"/>
</dbReference>
<dbReference type="PROSITE" id="PS00630">
    <property type="entry name" value="IMP_2"/>
    <property type="match status" value="1"/>
</dbReference>
<evidence type="ECO:0000313" key="7">
    <source>
        <dbReference type="Proteomes" id="UP000034392"/>
    </source>
</evidence>
<feature type="binding site" evidence="5">
    <location>
        <position position="87"/>
    </location>
    <ligand>
        <name>Mg(2+)</name>
        <dbReference type="ChEBI" id="CHEBI:18420"/>
        <label>1</label>
        <note>catalytic</note>
    </ligand>
</feature>